<keyword evidence="3 6" id="KW-1133">Transmembrane helix</keyword>
<feature type="transmembrane region" description="Helical" evidence="6">
    <location>
        <begin position="154"/>
        <end position="173"/>
    </location>
</feature>
<dbReference type="Pfam" id="PF09685">
    <property type="entry name" value="MamF_MmsF"/>
    <property type="match status" value="1"/>
</dbReference>
<name>A0ABW5L995_9FLAO</name>
<comment type="subcellular location">
    <subcellularLocation>
        <location evidence="1">Membrane</location>
        <topology evidence="1">Multi-pass membrane protein</topology>
    </subcellularLocation>
</comment>
<keyword evidence="2 6" id="KW-0812">Transmembrane</keyword>
<dbReference type="CDD" id="cd00093">
    <property type="entry name" value="HTH_XRE"/>
    <property type="match status" value="1"/>
</dbReference>
<evidence type="ECO:0000256" key="5">
    <source>
        <dbReference type="ARBA" id="ARBA00023136"/>
    </source>
</evidence>
<dbReference type="PANTHER" id="PTHR46797">
    <property type="entry name" value="HTH-TYPE TRANSCRIPTIONAL REGULATOR"/>
    <property type="match status" value="1"/>
</dbReference>
<dbReference type="RefSeq" id="WP_378289184.1">
    <property type="nucleotide sequence ID" value="NZ_JBHULE010000002.1"/>
</dbReference>
<evidence type="ECO:0000259" key="7">
    <source>
        <dbReference type="PROSITE" id="PS50943"/>
    </source>
</evidence>
<dbReference type="InterPro" id="IPR010982">
    <property type="entry name" value="Lambda_DNA-bd_dom_sf"/>
</dbReference>
<reference evidence="9" key="1">
    <citation type="journal article" date="2019" name="Int. J. Syst. Evol. Microbiol.">
        <title>The Global Catalogue of Microorganisms (GCM) 10K type strain sequencing project: providing services to taxonomists for standard genome sequencing and annotation.</title>
        <authorList>
            <consortium name="The Broad Institute Genomics Platform"/>
            <consortium name="The Broad Institute Genome Sequencing Center for Infectious Disease"/>
            <person name="Wu L."/>
            <person name="Ma J."/>
        </authorList>
    </citation>
    <scope>NUCLEOTIDE SEQUENCE [LARGE SCALE GENOMIC DNA]</scope>
    <source>
        <strain evidence="9">KCTC 52274</strain>
    </source>
</reference>
<evidence type="ECO:0000256" key="3">
    <source>
        <dbReference type="ARBA" id="ARBA00022989"/>
    </source>
</evidence>
<organism evidence="8 9">
    <name type="scientific">Aquimarina rubra</name>
    <dbReference type="NCBI Taxonomy" id="1920033"/>
    <lineage>
        <taxon>Bacteria</taxon>
        <taxon>Pseudomonadati</taxon>
        <taxon>Bacteroidota</taxon>
        <taxon>Flavobacteriia</taxon>
        <taxon>Flavobacteriales</taxon>
        <taxon>Flavobacteriaceae</taxon>
        <taxon>Aquimarina</taxon>
    </lineage>
</organism>
<dbReference type="InterPro" id="IPR019109">
    <property type="entry name" value="MamF_MmsF"/>
</dbReference>
<dbReference type="Proteomes" id="UP001597319">
    <property type="component" value="Unassembled WGS sequence"/>
</dbReference>
<dbReference type="PROSITE" id="PS50943">
    <property type="entry name" value="HTH_CROC1"/>
    <property type="match status" value="1"/>
</dbReference>
<evidence type="ECO:0000256" key="2">
    <source>
        <dbReference type="ARBA" id="ARBA00022692"/>
    </source>
</evidence>
<evidence type="ECO:0000256" key="1">
    <source>
        <dbReference type="ARBA" id="ARBA00004141"/>
    </source>
</evidence>
<dbReference type="EMBL" id="JBHULE010000002">
    <property type="protein sequence ID" value="MFD2561462.1"/>
    <property type="molecule type" value="Genomic_DNA"/>
</dbReference>
<dbReference type="SUPFAM" id="SSF47413">
    <property type="entry name" value="lambda repressor-like DNA-binding domains"/>
    <property type="match status" value="1"/>
</dbReference>
<feature type="transmembrane region" description="Helical" evidence="6">
    <location>
        <begin position="83"/>
        <end position="106"/>
    </location>
</feature>
<evidence type="ECO:0000313" key="9">
    <source>
        <dbReference type="Proteomes" id="UP001597319"/>
    </source>
</evidence>
<comment type="caution">
    <text evidence="8">The sequence shown here is derived from an EMBL/GenBank/DDBJ whole genome shotgun (WGS) entry which is preliminary data.</text>
</comment>
<dbReference type="Pfam" id="PF01381">
    <property type="entry name" value="HTH_3"/>
    <property type="match status" value="1"/>
</dbReference>
<sequence>MNTIALKEKVKEARVAKGLSQEALAEMSNISLRTIQRIEKGIVTPRLYTLQTLAEKLDVDVSDFTTDESNVQDVSKEISVLKIMNLSILVTLMIPLGNIIFPFIIWKVSKRLKDLRHIGGKIISFQIIWTIITLLFFFIAVFFTNLITGNAGNGFYSASIAYILCLGFNIVILSKSTIQLNKEYTKVLPSVPNFF</sequence>
<evidence type="ECO:0000313" key="8">
    <source>
        <dbReference type="EMBL" id="MFD2561462.1"/>
    </source>
</evidence>
<dbReference type="InterPro" id="IPR001387">
    <property type="entry name" value="Cro/C1-type_HTH"/>
</dbReference>
<evidence type="ECO:0000256" key="6">
    <source>
        <dbReference type="SAM" id="Phobius"/>
    </source>
</evidence>
<evidence type="ECO:0000256" key="4">
    <source>
        <dbReference type="ARBA" id="ARBA00023125"/>
    </source>
</evidence>
<protein>
    <submittedName>
        <fullName evidence="8">Helix-turn-helix domain-containing protein</fullName>
    </submittedName>
</protein>
<keyword evidence="9" id="KW-1185">Reference proteome</keyword>
<proteinExistence type="predicted"/>
<dbReference type="Gene3D" id="1.10.260.40">
    <property type="entry name" value="lambda repressor-like DNA-binding domains"/>
    <property type="match status" value="1"/>
</dbReference>
<keyword evidence="5 6" id="KW-0472">Membrane</keyword>
<keyword evidence="4" id="KW-0238">DNA-binding</keyword>
<dbReference type="PANTHER" id="PTHR46797:SF1">
    <property type="entry name" value="METHYLPHOSPHONATE SYNTHASE"/>
    <property type="match status" value="1"/>
</dbReference>
<feature type="transmembrane region" description="Helical" evidence="6">
    <location>
        <begin position="127"/>
        <end position="148"/>
    </location>
</feature>
<accession>A0ABW5L995</accession>
<feature type="domain" description="HTH cro/C1-type" evidence="7">
    <location>
        <begin position="10"/>
        <end position="64"/>
    </location>
</feature>
<gene>
    <name evidence="8" type="ORF">ACFSR1_02195</name>
</gene>
<dbReference type="SMART" id="SM00530">
    <property type="entry name" value="HTH_XRE"/>
    <property type="match status" value="1"/>
</dbReference>
<dbReference type="InterPro" id="IPR050807">
    <property type="entry name" value="TransReg_Diox_bact_type"/>
</dbReference>